<dbReference type="CDD" id="cd18793">
    <property type="entry name" value="SF2_C_SNF"/>
    <property type="match status" value="1"/>
</dbReference>
<evidence type="ECO:0000256" key="2">
    <source>
        <dbReference type="PROSITE-ProRule" id="PRU00325"/>
    </source>
</evidence>
<keyword evidence="1 7" id="KW-0378">Hydrolase</keyword>
<dbReference type="EMBL" id="JAWNGC010000005">
    <property type="protein sequence ID" value="MDY5155151.1"/>
    <property type="molecule type" value="Genomic_DNA"/>
</dbReference>
<dbReference type="RefSeq" id="WP_320756567.1">
    <property type="nucleotide sequence ID" value="NZ_JAWNGC010000005.1"/>
</dbReference>
<dbReference type="AlphaFoldDB" id="A0AAW9HMP7"/>
<keyword evidence="2" id="KW-0479">Metal-binding</keyword>
<dbReference type="InterPro" id="IPR014001">
    <property type="entry name" value="Helicase_ATP-bd"/>
</dbReference>
<dbReference type="Proteomes" id="UP001281731">
    <property type="component" value="Unassembled WGS sequence"/>
</dbReference>
<dbReference type="InterPro" id="IPR049730">
    <property type="entry name" value="SNF2/RAD54-like_C"/>
</dbReference>
<accession>A0AAW9HMP7</accession>
<feature type="compositionally biased region" description="Low complexity" evidence="3">
    <location>
        <begin position="435"/>
        <end position="459"/>
    </location>
</feature>
<dbReference type="EC" id="3.6.4.-" evidence="7"/>
<dbReference type="InterPro" id="IPR027417">
    <property type="entry name" value="P-loop_NTPase"/>
</dbReference>
<dbReference type="Pfam" id="PF00271">
    <property type="entry name" value="Helicase_C"/>
    <property type="match status" value="1"/>
</dbReference>
<evidence type="ECO:0000313" key="8">
    <source>
        <dbReference type="Proteomes" id="UP001281731"/>
    </source>
</evidence>
<comment type="caution">
    <text evidence="7">The sequence shown here is derived from an EMBL/GenBank/DDBJ whole genome shotgun (WGS) entry which is preliminary data.</text>
</comment>
<sequence>MQDLRTFSESVSRLSLNEMRYLFTFDDLKKGASLARGNTPMSLNIRGNNLTAEFADSHETIKTVIRNLHPFNADCTCNTFLNCHHMAAVLIFLGAPVTENSWRTLLTNLRQDFATHSNPEGKLKPLGLLVSRGQYGELTGKLLPVTTKNNGKWARSKLSWPSIMPSTWKSATDQYLPLHLNALRQLRSVATDHYPWAGGETTLSQLESFAFSELQRCVRAGIQLFVGDSQTPLVLSDKPWDVQARITSTSESDNFLLRFVPLTPEGRAAEVIPGAKPPLAIGYMNGVATLAEISSSVPPSILEKLGVNTVEIPHSELAEFESSILGILPDSIDINSPDGSYAPGIFSAPHLHLHISRHRNDSSTPGRSSRRLNTTDFYDDDIPGLGARYFSPPTPLMGEKFDLEWQIHRTLESPHTGTRTVVTPFLDPSQLEEGSAPTVSTKTTTPTSTTQPTNQPEPSANSHSDPLALATKLWEKASLYGQPNFTGIHTITFDIYTTVRERLLPSFDNTPITYSFDTDADIVVVEKPSSITTRATRRKDWLELDVVIDVEGTEIPLPIVYEALATGRDYVDYSGLILHLGEDFNSLRRLLLDAAALGEVKPDSIRIPSARMHALDFAHIEAGRELREKLQHMQDLANPVPVPNTVNAQLRPYQVEGFSWLTHLARAGMGGLLADDMGLGKTLQLLTMIEEVRSAPANSAPSNTRRKTRQRKGHTSTNATTQPPVLVVAPTSVVSTWAQQAEQFTPHLRVETVTAGRKKRGKSLESIAHQADVIVTSYAIARMDREEYRSLEWGGLIADEAQAIKNPSTVGYKALQMLERPWTFAVTGTPVENSLNDLAALLALCTPGLLPSRASFAQNFRKPIEEYGDENTAEILQRLIRPFVMRRRKAEVATDLPPRIVTDISVDMTPDHAQMYRRRLERERQEVLGLVDNISENRVSILASLTRLRRTAIDPGLYEEKTRVKSAKTEFLIEHLRVLLPEGHRVLVFSQFPTYLKRIAKRLREEHISFSYLDGATRNRDDAIADFKAEDGYSPVFLISLKAGGTGLTLTEADYVFIMDAWWNPAVEEQAIDRAHRIGQDKPVNVYRLASKGTIEEKVVALQEHKRNLAELIDAGASGPISAEDVRELLNLPPLY</sequence>
<evidence type="ECO:0000313" key="7">
    <source>
        <dbReference type="EMBL" id="MDY5155151.1"/>
    </source>
</evidence>
<dbReference type="PANTHER" id="PTHR10799">
    <property type="entry name" value="SNF2/RAD54 HELICASE FAMILY"/>
    <property type="match status" value="1"/>
</dbReference>
<dbReference type="SUPFAM" id="SSF52540">
    <property type="entry name" value="P-loop containing nucleoside triphosphate hydrolases"/>
    <property type="match status" value="2"/>
</dbReference>
<dbReference type="GO" id="GO:0004386">
    <property type="term" value="F:helicase activity"/>
    <property type="evidence" value="ECO:0007669"/>
    <property type="project" value="UniProtKB-KW"/>
</dbReference>
<dbReference type="SMART" id="SM00487">
    <property type="entry name" value="DEXDc"/>
    <property type="match status" value="1"/>
</dbReference>
<dbReference type="Pfam" id="PF00176">
    <property type="entry name" value="SNF2-rel_dom"/>
    <property type="match status" value="1"/>
</dbReference>
<gene>
    <name evidence="7" type="ORF">R6G80_05350</name>
</gene>
<evidence type="ECO:0000259" key="5">
    <source>
        <dbReference type="PROSITE" id="PS51192"/>
    </source>
</evidence>
<dbReference type="GO" id="GO:0008270">
    <property type="term" value="F:zinc ion binding"/>
    <property type="evidence" value="ECO:0007669"/>
    <property type="project" value="UniProtKB-KW"/>
</dbReference>
<keyword evidence="2" id="KW-0863">Zinc-finger</keyword>
<dbReference type="GO" id="GO:0005524">
    <property type="term" value="F:ATP binding"/>
    <property type="evidence" value="ECO:0007669"/>
    <property type="project" value="InterPro"/>
</dbReference>
<feature type="compositionally biased region" description="Polar residues" evidence="3">
    <location>
        <begin position="362"/>
        <end position="376"/>
    </location>
</feature>
<evidence type="ECO:0000256" key="1">
    <source>
        <dbReference type="ARBA" id="ARBA00022801"/>
    </source>
</evidence>
<dbReference type="InterPro" id="IPR007527">
    <property type="entry name" value="Znf_SWIM"/>
</dbReference>
<keyword evidence="7" id="KW-0347">Helicase</keyword>
<dbReference type="PROSITE" id="PS51192">
    <property type="entry name" value="HELICASE_ATP_BIND_1"/>
    <property type="match status" value="1"/>
</dbReference>
<keyword evidence="2" id="KW-0862">Zinc</keyword>
<dbReference type="InterPro" id="IPR001650">
    <property type="entry name" value="Helicase_C-like"/>
</dbReference>
<organism evidence="7 8">
    <name type="scientific">Actinotignum urinale</name>
    <dbReference type="NCBI Taxonomy" id="190146"/>
    <lineage>
        <taxon>Bacteria</taxon>
        <taxon>Bacillati</taxon>
        <taxon>Actinomycetota</taxon>
        <taxon>Actinomycetes</taxon>
        <taxon>Actinomycetales</taxon>
        <taxon>Actinomycetaceae</taxon>
        <taxon>Actinotignum</taxon>
    </lineage>
</organism>
<dbReference type="PROSITE" id="PS50966">
    <property type="entry name" value="ZF_SWIM"/>
    <property type="match status" value="1"/>
</dbReference>
<keyword evidence="7" id="KW-0067">ATP-binding</keyword>
<proteinExistence type="predicted"/>
<evidence type="ECO:0000259" key="4">
    <source>
        <dbReference type="PROSITE" id="PS50966"/>
    </source>
</evidence>
<dbReference type="Gene3D" id="3.40.50.10810">
    <property type="entry name" value="Tandem AAA-ATPase domain"/>
    <property type="match status" value="1"/>
</dbReference>
<feature type="domain" description="SWIM-type" evidence="4">
    <location>
        <begin position="62"/>
        <end position="94"/>
    </location>
</feature>
<feature type="region of interest" description="Disordered" evidence="3">
    <location>
        <begin position="357"/>
        <end position="377"/>
    </location>
</feature>
<evidence type="ECO:0000256" key="3">
    <source>
        <dbReference type="SAM" id="MobiDB-lite"/>
    </source>
</evidence>
<dbReference type="InterPro" id="IPR038718">
    <property type="entry name" value="SNF2-like_sf"/>
</dbReference>
<dbReference type="SMART" id="SM00490">
    <property type="entry name" value="HELICc"/>
    <property type="match status" value="1"/>
</dbReference>
<name>A0AAW9HMP7_9ACTO</name>
<feature type="region of interest" description="Disordered" evidence="3">
    <location>
        <begin position="427"/>
        <end position="465"/>
    </location>
</feature>
<dbReference type="Gene3D" id="3.40.50.300">
    <property type="entry name" value="P-loop containing nucleotide triphosphate hydrolases"/>
    <property type="match status" value="1"/>
</dbReference>
<feature type="domain" description="Helicase C-terminal" evidence="6">
    <location>
        <begin position="972"/>
        <end position="1130"/>
    </location>
</feature>
<dbReference type="InterPro" id="IPR000330">
    <property type="entry name" value="SNF2_N"/>
</dbReference>
<dbReference type="GO" id="GO:0016787">
    <property type="term" value="F:hydrolase activity"/>
    <property type="evidence" value="ECO:0007669"/>
    <property type="project" value="UniProtKB-KW"/>
</dbReference>
<dbReference type="PROSITE" id="PS51194">
    <property type="entry name" value="HELICASE_CTER"/>
    <property type="match status" value="1"/>
</dbReference>
<protein>
    <submittedName>
        <fullName evidence="7">DEAD/DEAH box helicase</fullName>
        <ecNumber evidence="7">3.6.4.-</ecNumber>
    </submittedName>
</protein>
<feature type="region of interest" description="Disordered" evidence="3">
    <location>
        <begin position="694"/>
        <end position="722"/>
    </location>
</feature>
<evidence type="ECO:0000259" key="6">
    <source>
        <dbReference type="PROSITE" id="PS51194"/>
    </source>
</evidence>
<reference evidence="7" key="1">
    <citation type="submission" date="2023-10" db="EMBL/GenBank/DDBJ databases">
        <title>Whole Genome based description of the genera Actinobaculum and Actinotignum reveals a complex phylogenetic relationship within the species included in the genus Actinotignum.</title>
        <authorList>
            <person name="Jensen C.S."/>
            <person name="Dargis R."/>
            <person name="Kemp M."/>
            <person name="Christensen J.J."/>
        </authorList>
    </citation>
    <scope>NUCLEOTIDE SEQUENCE</scope>
    <source>
        <strain evidence="7">SLA_B511</strain>
    </source>
</reference>
<keyword evidence="7" id="KW-0547">Nucleotide-binding</keyword>
<feature type="compositionally biased region" description="Basic residues" evidence="3">
    <location>
        <begin position="704"/>
        <end position="714"/>
    </location>
</feature>
<feature type="domain" description="Helicase ATP-binding" evidence="5">
    <location>
        <begin position="662"/>
        <end position="848"/>
    </location>
</feature>